<dbReference type="PANTHER" id="PTHR31793:SF37">
    <property type="entry name" value="ACYL-COA THIOESTER HYDROLASE YBGC"/>
    <property type="match status" value="1"/>
</dbReference>
<comment type="function">
    <text evidence="2">Catalyzes the hydrolysis of 1,4-dihydroxy-2-naphthoyl-CoA (DHNA-CoA) to 1,4-dihydroxy-2-naphthoate (DHNA), a reaction involved in phylloquinone (vitamin K1) biosynthesis.</text>
</comment>
<keyword evidence="4" id="KW-1185">Reference proteome</keyword>
<comment type="similarity">
    <text evidence="2">Belongs to the 4-hydroxybenzoyl-CoA thioesterase family. DHNA-CoA hydrolase subfamily.</text>
</comment>
<protein>
    <recommendedName>
        <fullName evidence="2">1,4-dihydroxy-2-naphthoyl-CoA hydrolase</fullName>
        <shortName evidence="2">DHNA-CoA hydrolase</shortName>
        <ecNumber evidence="2">3.1.2.28</ecNumber>
    </recommendedName>
    <alternativeName>
        <fullName evidence="2">DHNA-CoA thioesterase</fullName>
    </alternativeName>
</protein>
<dbReference type="UniPathway" id="UPA00995"/>
<dbReference type="EMBL" id="CP003940">
    <property type="protein sequence ID" value="AFZ46981.1"/>
    <property type="molecule type" value="Genomic_DNA"/>
</dbReference>
<gene>
    <name evidence="3" type="ordered locus">Cyast_1010</name>
</gene>
<evidence type="ECO:0000313" key="4">
    <source>
        <dbReference type="Proteomes" id="UP000010483"/>
    </source>
</evidence>
<dbReference type="eggNOG" id="COG0824">
    <property type="taxonomic scope" value="Bacteria"/>
</dbReference>
<proteinExistence type="inferred from homology"/>
<keyword evidence="1 2" id="KW-0378">Hydrolase</keyword>
<dbReference type="InterPro" id="IPR022829">
    <property type="entry name" value="DHNA_CoA_hydrolase"/>
</dbReference>
<dbReference type="Proteomes" id="UP000010483">
    <property type="component" value="Chromosome"/>
</dbReference>
<dbReference type="CDD" id="cd00586">
    <property type="entry name" value="4HBT"/>
    <property type="match status" value="1"/>
</dbReference>
<dbReference type="BioCyc" id="CSTA292563:G1353-1017-MONOMER"/>
<dbReference type="UniPathway" id="UPA01057">
    <property type="reaction ID" value="UER01033"/>
</dbReference>
<comment type="pathway">
    <text evidence="2">Cofactor biosynthesis; phylloquinone biosynthesis.</text>
</comment>
<comment type="catalytic activity">
    <reaction evidence="2">
        <text>1,4-dihydroxy-2-naphthoyl-CoA + H2O = 1,4-dihydroxy-2-naphthoate + CoA + H(+)</text>
        <dbReference type="Rhea" id="RHEA:26309"/>
        <dbReference type="ChEBI" id="CHEBI:11173"/>
        <dbReference type="ChEBI" id="CHEBI:15377"/>
        <dbReference type="ChEBI" id="CHEBI:15378"/>
        <dbReference type="ChEBI" id="CHEBI:57287"/>
        <dbReference type="ChEBI" id="CHEBI:58897"/>
        <dbReference type="EC" id="3.1.2.28"/>
    </reaction>
</comment>
<dbReference type="InterPro" id="IPR050563">
    <property type="entry name" value="4-hydroxybenzoyl-CoA_TE"/>
</dbReference>
<reference evidence="4" key="1">
    <citation type="journal article" date="2013" name="Proc. Natl. Acad. Sci. U.S.A.">
        <title>Improving the coverage of the cyanobacterial phylum using diversity-driven genome sequencing.</title>
        <authorList>
            <person name="Shih P.M."/>
            <person name="Wu D."/>
            <person name="Latifi A."/>
            <person name="Axen S.D."/>
            <person name="Fewer D.P."/>
            <person name="Talla E."/>
            <person name="Calteau A."/>
            <person name="Cai F."/>
            <person name="Tandeau de Marsac N."/>
            <person name="Rippka R."/>
            <person name="Herdman M."/>
            <person name="Sivonen K."/>
            <person name="Coursin T."/>
            <person name="Laurent T."/>
            <person name="Goodwin L."/>
            <person name="Nolan M."/>
            <person name="Davenport K.W."/>
            <person name="Han C.S."/>
            <person name="Rubin E.M."/>
            <person name="Eisen J.A."/>
            <person name="Woyke T."/>
            <person name="Gugger M."/>
            <person name="Kerfeld C.A."/>
        </authorList>
    </citation>
    <scope>NUCLEOTIDE SEQUENCE [LARGE SCALE GENOMIC DNA]</scope>
    <source>
        <strain evidence="4">ATCC 29140 / PCC 7202</strain>
    </source>
</reference>
<dbReference type="AlphaFoldDB" id="K9YJ55"/>
<evidence type="ECO:0000313" key="3">
    <source>
        <dbReference type="EMBL" id="AFZ46981.1"/>
    </source>
</evidence>
<feature type="active site" evidence="2">
    <location>
        <position position="15"/>
    </location>
</feature>
<dbReference type="PANTHER" id="PTHR31793">
    <property type="entry name" value="4-HYDROXYBENZOYL-COA THIOESTERASE FAMILY MEMBER"/>
    <property type="match status" value="1"/>
</dbReference>
<accession>K9YJ55</accession>
<comment type="pathway">
    <text evidence="2">Quinol/quinone metabolism; 1,4-dihydroxy-2-naphthoate biosynthesis; 1,4-dihydroxy-2-naphthoate from chorismate: step 7/7.</text>
</comment>
<dbReference type="InterPro" id="IPR029069">
    <property type="entry name" value="HotDog_dom_sf"/>
</dbReference>
<sequence length="136" mass="15896">MKFIYERKIHFADTDSAGVVYFARLLSICHEAYEHYLESLQVNLHDFFRHPSMAIPIIHGEIDFFRPLFCGDNIQVGLKAIALNPKTFEIEYTIEKKEQQVATAKTRHVCINPQTRKSQPLPNYIYDHLLSQEDDL</sequence>
<dbReference type="GO" id="GO:0061522">
    <property type="term" value="F:1,4-dihydroxy-2-naphthoyl-CoA thioesterase activity"/>
    <property type="evidence" value="ECO:0007669"/>
    <property type="project" value="UniProtKB-EC"/>
</dbReference>
<dbReference type="PATRIC" id="fig|292563.3.peg.1057"/>
<evidence type="ECO:0000256" key="1">
    <source>
        <dbReference type="ARBA" id="ARBA00022801"/>
    </source>
</evidence>
<name>K9YJ55_CYASC</name>
<dbReference type="KEGG" id="csn:Cyast_1010"/>
<dbReference type="GO" id="GO:0042372">
    <property type="term" value="P:phylloquinone biosynthetic process"/>
    <property type="evidence" value="ECO:0007669"/>
    <property type="project" value="UniProtKB-UniRule"/>
</dbReference>
<dbReference type="Pfam" id="PF13279">
    <property type="entry name" value="4HBT_2"/>
    <property type="match status" value="1"/>
</dbReference>
<dbReference type="STRING" id="292563.Cyast_1010"/>
<dbReference type="HOGENOM" id="CLU_101141_5_3_3"/>
<dbReference type="HAMAP" id="MF_02101">
    <property type="entry name" value="DHNA_CoA_hydrolase"/>
    <property type="match status" value="1"/>
</dbReference>
<organism evidence="3 4">
    <name type="scientific">Cyanobacterium stanieri (strain ATCC 29140 / PCC 7202)</name>
    <dbReference type="NCBI Taxonomy" id="292563"/>
    <lineage>
        <taxon>Bacteria</taxon>
        <taxon>Bacillati</taxon>
        <taxon>Cyanobacteriota</taxon>
        <taxon>Cyanophyceae</taxon>
        <taxon>Oscillatoriophycideae</taxon>
        <taxon>Chroococcales</taxon>
        <taxon>Geminocystaceae</taxon>
        <taxon>Cyanobacterium</taxon>
    </lineage>
</organism>
<dbReference type="GO" id="GO:0047617">
    <property type="term" value="F:fatty acyl-CoA hydrolase activity"/>
    <property type="evidence" value="ECO:0007669"/>
    <property type="project" value="TreeGrafter"/>
</dbReference>
<dbReference type="Gene3D" id="3.10.129.10">
    <property type="entry name" value="Hotdog Thioesterase"/>
    <property type="match status" value="1"/>
</dbReference>
<evidence type="ECO:0000256" key="2">
    <source>
        <dbReference type="HAMAP-Rule" id="MF_02101"/>
    </source>
</evidence>
<dbReference type="SUPFAM" id="SSF54637">
    <property type="entry name" value="Thioesterase/thiol ester dehydrase-isomerase"/>
    <property type="match status" value="1"/>
</dbReference>
<dbReference type="EC" id="3.1.2.28" evidence="2"/>